<organism evidence="1 2">
    <name type="scientific">Anopheles albimanus</name>
    <name type="common">New world malaria mosquito</name>
    <dbReference type="NCBI Taxonomy" id="7167"/>
    <lineage>
        <taxon>Eukaryota</taxon>
        <taxon>Metazoa</taxon>
        <taxon>Ecdysozoa</taxon>
        <taxon>Arthropoda</taxon>
        <taxon>Hexapoda</taxon>
        <taxon>Insecta</taxon>
        <taxon>Pterygota</taxon>
        <taxon>Neoptera</taxon>
        <taxon>Endopterygota</taxon>
        <taxon>Diptera</taxon>
        <taxon>Nematocera</taxon>
        <taxon>Culicoidea</taxon>
        <taxon>Culicidae</taxon>
        <taxon>Anophelinae</taxon>
        <taxon>Anopheles</taxon>
    </lineage>
</organism>
<dbReference type="PROSITE" id="PS51257">
    <property type="entry name" value="PROKAR_LIPOPROTEIN"/>
    <property type="match status" value="1"/>
</dbReference>
<protein>
    <submittedName>
        <fullName evidence="1">Uncharacterized protein</fullName>
    </submittedName>
</protein>
<evidence type="ECO:0000313" key="1">
    <source>
        <dbReference type="EnsemblMetazoa" id="AALB014225-PA"/>
    </source>
</evidence>
<accession>A0A182FX46</accession>
<reference evidence="1" key="2">
    <citation type="submission" date="2022-08" db="UniProtKB">
        <authorList>
            <consortium name="EnsemblMetazoa"/>
        </authorList>
    </citation>
    <scope>IDENTIFICATION</scope>
    <source>
        <strain evidence="1">STECLA/ALBI9_A</strain>
    </source>
</reference>
<proteinExistence type="predicted"/>
<reference evidence="1 2" key="1">
    <citation type="journal article" date="2017" name="G3 (Bethesda)">
        <title>The Physical Genome Mapping of Anopheles albimanus Corrected Scaffold Misassemblies and Identified Interarm Rearrangements in Genus Anopheles.</title>
        <authorList>
            <person name="Artemov G.N."/>
            <person name="Peery A.N."/>
            <person name="Jiang X."/>
            <person name="Tu Z."/>
            <person name="Stegniy V.N."/>
            <person name="Sharakhova M.V."/>
            <person name="Sharakhov I.V."/>
        </authorList>
    </citation>
    <scope>NUCLEOTIDE SEQUENCE [LARGE SCALE GENOMIC DNA]</scope>
    <source>
        <strain evidence="1 2">ALBI9_A</strain>
    </source>
</reference>
<keyword evidence="2" id="KW-1185">Reference proteome</keyword>
<dbReference type="EnsemblMetazoa" id="AALB014225-RA">
    <property type="protein sequence ID" value="AALB014225-PA"/>
    <property type="gene ID" value="AALB014225"/>
</dbReference>
<name>A0A182FX46_ANOAL</name>
<sequence>MESKLLKSEMILTIIGLLLLIGCAGCLQLPFSEVFSYELDANTNEIYERHNESNDHPLMKILSSMLFTSENGGSPCTGWSAFDDIWRAMDSSYSAIWKEGVIITIYSIMTFYCTTFAISTIYGFLLQY</sequence>
<dbReference type="AlphaFoldDB" id="A0A182FX46"/>
<dbReference type="Proteomes" id="UP000069272">
    <property type="component" value="Chromosome 2R"/>
</dbReference>
<dbReference type="VEuPathDB" id="VectorBase:AALB014225"/>
<evidence type="ECO:0000313" key="2">
    <source>
        <dbReference type="Proteomes" id="UP000069272"/>
    </source>
</evidence>